<organism evidence="2 3">
    <name type="scientific">Hibiscus sabdariffa</name>
    <name type="common">roselle</name>
    <dbReference type="NCBI Taxonomy" id="183260"/>
    <lineage>
        <taxon>Eukaryota</taxon>
        <taxon>Viridiplantae</taxon>
        <taxon>Streptophyta</taxon>
        <taxon>Embryophyta</taxon>
        <taxon>Tracheophyta</taxon>
        <taxon>Spermatophyta</taxon>
        <taxon>Magnoliopsida</taxon>
        <taxon>eudicotyledons</taxon>
        <taxon>Gunneridae</taxon>
        <taxon>Pentapetalae</taxon>
        <taxon>rosids</taxon>
        <taxon>malvids</taxon>
        <taxon>Malvales</taxon>
        <taxon>Malvaceae</taxon>
        <taxon>Malvoideae</taxon>
        <taxon>Hibiscus</taxon>
    </lineage>
</organism>
<accession>A0ABR2QYS8</accession>
<dbReference type="EMBL" id="JBBPBN010000030">
    <property type="protein sequence ID" value="KAK9005820.1"/>
    <property type="molecule type" value="Genomic_DNA"/>
</dbReference>
<proteinExistence type="predicted"/>
<evidence type="ECO:0000313" key="3">
    <source>
        <dbReference type="Proteomes" id="UP001396334"/>
    </source>
</evidence>
<gene>
    <name evidence="2" type="ORF">V6N11_043240</name>
</gene>
<feature type="signal peptide" evidence="1">
    <location>
        <begin position="1"/>
        <end position="27"/>
    </location>
</feature>
<evidence type="ECO:0000256" key="1">
    <source>
        <dbReference type="SAM" id="SignalP"/>
    </source>
</evidence>
<sequence>MAEICFSKAIMTFVVAIVLSVATTVSAQGSEPLLPRHRRPELRSPCRSPGWTLKHLESRLNSTVLVGPRHLEVAWSVGPALRPWEAGLAGLSWTTRSLVEREVLHEMMGSTSSPRGGEFLPLSCLHERDGMHEADVARVHLATLRW</sequence>
<keyword evidence="1" id="KW-0732">Signal</keyword>
<comment type="caution">
    <text evidence="2">The sequence shown here is derived from an EMBL/GenBank/DDBJ whole genome shotgun (WGS) entry which is preliminary data.</text>
</comment>
<protein>
    <submittedName>
        <fullName evidence="2">Uncharacterized protein</fullName>
    </submittedName>
</protein>
<name>A0ABR2QYS8_9ROSI</name>
<keyword evidence="3" id="KW-1185">Reference proteome</keyword>
<reference evidence="2 3" key="1">
    <citation type="journal article" date="2024" name="G3 (Bethesda)">
        <title>Genome assembly of Hibiscus sabdariffa L. provides insights into metabolisms of medicinal natural products.</title>
        <authorList>
            <person name="Kim T."/>
        </authorList>
    </citation>
    <scope>NUCLEOTIDE SEQUENCE [LARGE SCALE GENOMIC DNA]</scope>
    <source>
        <strain evidence="2">TK-2024</strain>
        <tissue evidence="2">Old leaves</tissue>
    </source>
</reference>
<feature type="chain" id="PRO_5045477125" evidence="1">
    <location>
        <begin position="28"/>
        <end position="146"/>
    </location>
</feature>
<evidence type="ECO:0000313" key="2">
    <source>
        <dbReference type="EMBL" id="KAK9005820.1"/>
    </source>
</evidence>
<dbReference type="Proteomes" id="UP001396334">
    <property type="component" value="Unassembled WGS sequence"/>
</dbReference>